<evidence type="ECO:0000256" key="4">
    <source>
        <dbReference type="SAM" id="SignalP"/>
    </source>
</evidence>
<dbReference type="Proteomes" id="UP000503278">
    <property type="component" value="Chromosome"/>
</dbReference>
<name>A0A7L5E3D8_9SPHI</name>
<gene>
    <name evidence="5" type="ORF">HH214_15145</name>
</gene>
<dbReference type="AlphaFoldDB" id="A0A7L5E3D8"/>
<feature type="signal peptide" evidence="4">
    <location>
        <begin position="1"/>
        <end position="24"/>
    </location>
</feature>
<accession>A0A7L5E3D8</accession>
<feature type="region of interest" description="Disordered" evidence="2">
    <location>
        <begin position="62"/>
        <end position="83"/>
    </location>
</feature>
<protein>
    <submittedName>
        <fullName evidence="5">Uncharacterized protein</fullName>
    </submittedName>
</protein>
<organism evidence="5 6">
    <name type="scientific">Mucilaginibacter robiniae</name>
    <dbReference type="NCBI Taxonomy" id="2728022"/>
    <lineage>
        <taxon>Bacteria</taxon>
        <taxon>Pseudomonadati</taxon>
        <taxon>Bacteroidota</taxon>
        <taxon>Sphingobacteriia</taxon>
        <taxon>Sphingobacteriales</taxon>
        <taxon>Sphingobacteriaceae</taxon>
        <taxon>Mucilaginibacter</taxon>
    </lineage>
</organism>
<feature type="chain" id="PRO_5029523104" evidence="4">
    <location>
        <begin position="25"/>
        <end position="268"/>
    </location>
</feature>
<feature type="transmembrane region" description="Helical" evidence="3">
    <location>
        <begin position="193"/>
        <end position="211"/>
    </location>
</feature>
<evidence type="ECO:0000256" key="3">
    <source>
        <dbReference type="SAM" id="Phobius"/>
    </source>
</evidence>
<reference evidence="5 6" key="1">
    <citation type="submission" date="2020-04" db="EMBL/GenBank/DDBJ databases">
        <title>Genome sequencing of novel species.</title>
        <authorList>
            <person name="Heo J."/>
            <person name="Kim S.-J."/>
            <person name="Kim J.-S."/>
            <person name="Hong S.-B."/>
            <person name="Kwon S.-W."/>
        </authorList>
    </citation>
    <scope>NUCLEOTIDE SEQUENCE [LARGE SCALE GENOMIC DNA]</scope>
    <source>
        <strain evidence="5 6">F39-2</strain>
    </source>
</reference>
<evidence type="ECO:0000256" key="2">
    <source>
        <dbReference type="SAM" id="MobiDB-lite"/>
    </source>
</evidence>
<sequence length="268" mass="29421">MKKRFCINTLTLLLSISSLTVAQAQDSVHVKPKTTTTPAKPAFNKPGIVRPGAAKPITPGAYQPAAAHPGTATPTYRTQPATRPNPYAQQVPAAGAPVNTDKSLSGQYQYLSTKVYGYQRPQLAAFYKNIMDTIRAERQKLRTAQSKLATQGKAVQDLQSDVSEKEQSLNESNSKRDAISLAGILVSKGTYNLIMWGLVILFGAVAAVVIAQSGSARREAKYRIKLYDELDEEYKGYKIKANEKEKKMARELQTVRNKLEEITGNPGY</sequence>
<dbReference type="RefSeq" id="WP_169608996.1">
    <property type="nucleotide sequence ID" value="NZ_CP051682.1"/>
</dbReference>
<keyword evidence="3" id="KW-0472">Membrane</keyword>
<feature type="coiled-coil region" evidence="1">
    <location>
        <begin position="227"/>
        <end position="265"/>
    </location>
</feature>
<evidence type="ECO:0000313" key="6">
    <source>
        <dbReference type="Proteomes" id="UP000503278"/>
    </source>
</evidence>
<evidence type="ECO:0000256" key="1">
    <source>
        <dbReference type="SAM" id="Coils"/>
    </source>
</evidence>
<keyword evidence="6" id="KW-1185">Reference proteome</keyword>
<proteinExistence type="predicted"/>
<keyword evidence="3" id="KW-0812">Transmembrane</keyword>
<dbReference type="EMBL" id="CP051682">
    <property type="protein sequence ID" value="QJD97108.1"/>
    <property type="molecule type" value="Genomic_DNA"/>
</dbReference>
<keyword evidence="4" id="KW-0732">Signal</keyword>
<keyword evidence="3" id="KW-1133">Transmembrane helix</keyword>
<evidence type="ECO:0000313" key="5">
    <source>
        <dbReference type="EMBL" id="QJD97108.1"/>
    </source>
</evidence>
<dbReference type="KEGG" id="mrob:HH214_15145"/>
<feature type="compositionally biased region" description="Low complexity" evidence="2">
    <location>
        <begin position="64"/>
        <end position="75"/>
    </location>
</feature>
<keyword evidence="1" id="KW-0175">Coiled coil</keyword>